<dbReference type="AlphaFoldDB" id="A0A1I7WIQ6"/>
<evidence type="ECO:0000313" key="1">
    <source>
        <dbReference type="Proteomes" id="UP000095283"/>
    </source>
</evidence>
<dbReference type="WBParaSite" id="Hba_04883">
    <property type="protein sequence ID" value="Hba_04883"/>
    <property type="gene ID" value="Hba_04883"/>
</dbReference>
<name>A0A1I7WIQ6_HETBA</name>
<dbReference type="Proteomes" id="UP000095283">
    <property type="component" value="Unplaced"/>
</dbReference>
<reference evidence="2" key="1">
    <citation type="submission" date="2016-11" db="UniProtKB">
        <authorList>
            <consortium name="WormBaseParasite"/>
        </authorList>
    </citation>
    <scope>IDENTIFICATION</scope>
</reference>
<organism evidence="1 2">
    <name type="scientific">Heterorhabditis bacteriophora</name>
    <name type="common">Entomopathogenic nematode worm</name>
    <dbReference type="NCBI Taxonomy" id="37862"/>
    <lineage>
        <taxon>Eukaryota</taxon>
        <taxon>Metazoa</taxon>
        <taxon>Ecdysozoa</taxon>
        <taxon>Nematoda</taxon>
        <taxon>Chromadorea</taxon>
        <taxon>Rhabditida</taxon>
        <taxon>Rhabditina</taxon>
        <taxon>Rhabditomorpha</taxon>
        <taxon>Strongyloidea</taxon>
        <taxon>Heterorhabditidae</taxon>
        <taxon>Heterorhabditis</taxon>
    </lineage>
</organism>
<accession>A0A1I7WIQ6</accession>
<proteinExistence type="predicted"/>
<protein>
    <submittedName>
        <fullName evidence="2">RNA polymerase subunit sigma</fullName>
    </submittedName>
</protein>
<sequence>MFIKLLRFLYFKYVRMIYPLNVF</sequence>
<keyword evidence="1" id="KW-1185">Reference proteome</keyword>
<evidence type="ECO:0000313" key="2">
    <source>
        <dbReference type="WBParaSite" id="Hba_04883"/>
    </source>
</evidence>